<dbReference type="SUPFAM" id="SSF46785">
    <property type="entry name" value="Winged helix' DNA-binding domain"/>
    <property type="match status" value="1"/>
</dbReference>
<evidence type="ECO:0000256" key="3">
    <source>
        <dbReference type="ARBA" id="ARBA00023163"/>
    </source>
</evidence>
<dbReference type="CDD" id="cd00090">
    <property type="entry name" value="HTH_ARSR"/>
    <property type="match status" value="1"/>
</dbReference>
<keyword evidence="1" id="KW-0805">Transcription regulation</keyword>
<keyword evidence="2" id="KW-0238">DNA-binding</keyword>
<dbReference type="Proteomes" id="UP000316628">
    <property type="component" value="Unassembled WGS sequence"/>
</dbReference>
<organism evidence="5 6">
    <name type="scientific">Saccharothrix saharensis</name>
    <dbReference type="NCBI Taxonomy" id="571190"/>
    <lineage>
        <taxon>Bacteria</taxon>
        <taxon>Bacillati</taxon>
        <taxon>Actinomycetota</taxon>
        <taxon>Actinomycetes</taxon>
        <taxon>Pseudonocardiales</taxon>
        <taxon>Pseudonocardiaceae</taxon>
        <taxon>Saccharothrix</taxon>
    </lineage>
</organism>
<evidence type="ECO:0000259" key="4">
    <source>
        <dbReference type="PROSITE" id="PS50987"/>
    </source>
</evidence>
<name>A0A543J987_9PSEU</name>
<dbReference type="InterPro" id="IPR001845">
    <property type="entry name" value="HTH_ArsR_DNA-bd_dom"/>
</dbReference>
<evidence type="ECO:0000313" key="6">
    <source>
        <dbReference type="Proteomes" id="UP000316628"/>
    </source>
</evidence>
<dbReference type="PROSITE" id="PS50987">
    <property type="entry name" value="HTH_ARSR_2"/>
    <property type="match status" value="1"/>
</dbReference>
<dbReference type="EMBL" id="VFPP01000001">
    <property type="protein sequence ID" value="TQM79381.1"/>
    <property type="molecule type" value="Genomic_DNA"/>
</dbReference>
<dbReference type="PANTHER" id="PTHR33154">
    <property type="entry name" value="TRANSCRIPTIONAL REGULATOR, ARSR FAMILY"/>
    <property type="match status" value="1"/>
</dbReference>
<dbReference type="InterPro" id="IPR051081">
    <property type="entry name" value="HTH_MetalResp_TranReg"/>
</dbReference>
<accession>A0A543J987</accession>
<dbReference type="InterPro" id="IPR011991">
    <property type="entry name" value="ArsR-like_HTH"/>
</dbReference>
<proteinExistence type="predicted"/>
<evidence type="ECO:0000256" key="2">
    <source>
        <dbReference type="ARBA" id="ARBA00023125"/>
    </source>
</evidence>
<dbReference type="InterPro" id="IPR036388">
    <property type="entry name" value="WH-like_DNA-bd_sf"/>
</dbReference>
<gene>
    <name evidence="5" type="ORF">FHX81_1688</name>
</gene>
<protein>
    <submittedName>
        <fullName evidence="5">ArsR family transcriptional regulator</fullName>
    </submittedName>
</protein>
<dbReference type="GO" id="GO:0003677">
    <property type="term" value="F:DNA binding"/>
    <property type="evidence" value="ECO:0007669"/>
    <property type="project" value="UniProtKB-KW"/>
</dbReference>
<keyword evidence="6" id="KW-1185">Reference proteome</keyword>
<feature type="domain" description="HTH arsR-type" evidence="4">
    <location>
        <begin position="28"/>
        <end position="125"/>
    </location>
</feature>
<dbReference type="SMART" id="SM00418">
    <property type="entry name" value="HTH_ARSR"/>
    <property type="match status" value="1"/>
</dbReference>
<keyword evidence="3" id="KW-0804">Transcription</keyword>
<dbReference type="Gene3D" id="1.10.10.10">
    <property type="entry name" value="Winged helix-like DNA-binding domain superfamily/Winged helix DNA-binding domain"/>
    <property type="match status" value="1"/>
</dbReference>
<dbReference type="AlphaFoldDB" id="A0A543J987"/>
<evidence type="ECO:0000256" key="1">
    <source>
        <dbReference type="ARBA" id="ARBA00023015"/>
    </source>
</evidence>
<evidence type="ECO:0000313" key="5">
    <source>
        <dbReference type="EMBL" id="TQM79381.1"/>
    </source>
</evidence>
<comment type="caution">
    <text evidence="5">The sequence shown here is derived from an EMBL/GenBank/DDBJ whole genome shotgun (WGS) entry which is preliminary data.</text>
</comment>
<sequence>MGTSRGVEMDRIAVDVTRPVDGAAPDLVNRADAAELAGLCHALSDPDRLRLVSVIAAAEDGWICECRLRDQAGVSEDALVRHLAVLRDAGLVKAETRAPWEWFALREDRLDAIKSMLVLSGTRDAELG</sequence>
<reference evidence="5 6" key="1">
    <citation type="submission" date="2019-06" db="EMBL/GenBank/DDBJ databases">
        <title>Sequencing the genomes of 1000 actinobacteria strains.</title>
        <authorList>
            <person name="Klenk H.-P."/>
        </authorList>
    </citation>
    <scope>NUCLEOTIDE SEQUENCE [LARGE SCALE GENOMIC DNA]</scope>
    <source>
        <strain evidence="5 6">DSM 45456</strain>
    </source>
</reference>
<dbReference type="InterPro" id="IPR036390">
    <property type="entry name" value="WH_DNA-bd_sf"/>
</dbReference>
<dbReference type="PRINTS" id="PR00778">
    <property type="entry name" value="HTHARSR"/>
</dbReference>
<dbReference type="PANTHER" id="PTHR33154:SF18">
    <property type="entry name" value="ARSENICAL RESISTANCE OPERON REPRESSOR"/>
    <property type="match status" value="1"/>
</dbReference>
<dbReference type="GO" id="GO:0003700">
    <property type="term" value="F:DNA-binding transcription factor activity"/>
    <property type="evidence" value="ECO:0007669"/>
    <property type="project" value="InterPro"/>
</dbReference>